<dbReference type="RefSeq" id="WP_149728527.1">
    <property type="nucleotide sequence ID" value="NZ_VUJV01000003.1"/>
</dbReference>
<organism evidence="1 2">
    <name type="scientific">Nocardioides humilatus</name>
    <dbReference type="NCBI Taxonomy" id="2607660"/>
    <lineage>
        <taxon>Bacteria</taxon>
        <taxon>Bacillati</taxon>
        <taxon>Actinomycetota</taxon>
        <taxon>Actinomycetes</taxon>
        <taxon>Propionibacteriales</taxon>
        <taxon>Nocardioidaceae</taxon>
        <taxon>Nocardioides</taxon>
    </lineage>
</organism>
<dbReference type="EMBL" id="VUJV01000003">
    <property type="protein sequence ID" value="KAA1419192.1"/>
    <property type="molecule type" value="Genomic_DNA"/>
</dbReference>
<keyword evidence="2" id="KW-1185">Reference proteome</keyword>
<comment type="caution">
    <text evidence="1">The sequence shown here is derived from an EMBL/GenBank/DDBJ whole genome shotgun (WGS) entry which is preliminary data.</text>
</comment>
<accession>A0A5B1LEY0</accession>
<reference evidence="1 2" key="1">
    <citation type="submission" date="2019-09" db="EMBL/GenBank/DDBJ databases">
        <title>Nocardioides panacisoli sp. nov., isolated from the soil of a ginseng field.</title>
        <authorList>
            <person name="Cho C."/>
        </authorList>
    </citation>
    <scope>NUCLEOTIDE SEQUENCE [LARGE SCALE GENOMIC DNA]</scope>
    <source>
        <strain evidence="1 2">BN130099</strain>
    </source>
</reference>
<evidence type="ECO:0000313" key="1">
    <source>
        <dbReference type="EMBL" id="KAA1419192.1"/>
    </source>
</evidence>
<evidence type="ECO:0000313" key="2">
    <source>
        <dbReference type="Proteomes" id="UP000325003"/>
    </source>
</evidence>
<dbReference type="Proteomes" id="UP000325003">
    <property type="component" value="Unassembled WGS sequence"/>
</dbReference>
<dbReference type="AlphaFoldDB" id="A0A5B1LEY0"/>
<gene>
    <name evidence="1" type="ORF">F0U44_12125</name>
</gene>
<sequence>MKDLRTGDALTRAQLLKFNPLWDSRDRGVIAEDIDTFGGMAFQYYEAGYNRGVNVLNAAEEVLFSVSPGTIYYGGGRSRPGSVYLGSHGGHVYRTSRAGSGGGKPPQATGDVCTRCFQQMSLTGECANCD</sequence>
<name>A0A5B1LEY0_9ACTN</name>
<protein>
    <submittedName>
        <fullName evidence="1">Uncharacterized protein</fullName>
    </submittedName>
</protein>
<reference evidence="1 2" key="2">
    <citation type="submission" date="2019-09" db="EMBL/GenBank/DDBJ databases">
        <authorList>
            <person name="Jin C."/>
        </authorList>
    </citation>
    <scope>NUCLEOTIDE SEQUENCE [LARGE SCALE GENOMIC DNA]</scope>
    <source>
        <strain evidence="1 2">BN130099</strain>
    </source>
</reference>
<proteinExistence type="predicted"/>